<name>A0A8T1SSF5_CHESE</name>
<keyword evidence="3" id="KW-1185">Reference proteome</keyword>
<gene>
    <name evidence="2" type="ORF">G0U57_001725</name>
</gene>
<dbReference type="AlphaFoldDB" id="A0A8T1SSF5"/>
<protein>
    <submittedName>
        <fullName evidence="2">Uncharacterized protein</fullName>
    </submittedName>
</protein>
<dbReference type="OrthoDB" id="10527236at2759"/>
<comment type="caution">
    <text evidence="2">The sequence shown here is derived from an EMBL/GenBank/DDBJ whole genome shotgun (WGS) entry which is preliminary data.</text>
</comment>
<organism evidence="2 3">
    <name type="scientific">Chelydra serpentina</name>
    <name type="common">Snapping turtle</name>
    <name type="synonym">Testudo serpentina</name>
    <dbReference type="NCBI Taxonomy" id="8475"/>
    <lineage>
        <taxon>Eukaryota</taxon>
        <taxon>Metazoa</taxon>
        <taxon>Chordata</taxon>
        <taxon>Craniata</taxon>
        <taxon>Vertebrata</taxon>
        <taxon>Euteleostomi</taxon>
        <taxon>Archelosauria</taxon>
        <taxon>Testudinata</taxon>
        <taxon>Testudines</taxon>
        <taxon>Cryptodira</taxon>
        <taxon>Durocryptodira</taxon>
        <taxon>Americhelydia</taxon>
        <taxon>Chelydroidea</taxon>
        <taxon>Chelydridae</taxon>
        <taxon>Chelydra</taxon>
    </lineage>
</organism>
<feature type="region of interest" description="Disordered" evidence="1">
    <location>
        <begin position="79"/>
        <end position="101"/>
    </location>
</feature>
<accession>A0A8T1SSF5</accession>
<proteinExistence type="predicted"/>
<reference evidence="2 3" key="1">
    <citation type="journal article" date="2020" name="G3 (Bethesda)">
        <title>Draft Genome of the Common Snapping Turtle, Chelydra serpentina, a Model for Phenotypic Plasticity in Reptiles.</title>
        <authorList>
            <person name="Das D."/>
            <person name="Singh S.K."/>
            <person name="Bierstedt J."/>
            <person name="Erickson A."/>
            <person name="Galli G.L.J."/>
            <person name="Crossley D.A. 2nd"/>
            <person name="Rhen T."/>
        </authorList>
    </citation>
    <scope>NUCLEOTIDE SEQUENCE [LARGE SCALE GENOMIC DNA]</scope>
    <source>
        <strain evidence="2">KW</strain>
    </source>
</reference>
<sequence length="101" mass="11032">MPTDAKKTELPVGAPACVQKRRPIYTYFAKEADPLLNPVFHPEIELKKQRLYGVTASCKRGKGSHAKKCVAGFGGSRLKGGGRNGRRVCIRRHGNRGTAGR</sequence>
<dbReference type="Proteomes" id="UP000765507">
    <property type="component" value="Unassembled WGS sequence"/>
</dbReference>
<feature type="compositionally biased region" description="Basic residues" evidence="1">
    <location>
        <begin position="84"/>
        <end position="95"/>
    </location>
</feature>
<evidence type="ECO:0000313" key="3">
    <source>
        <dbReference type="Proteomes" id="UP000765507"/>
    </source>
</evidence>
<evidence type="ECO:0000256" key="1">
    <source>
        <dbReference type="SAM" id="MobiDB-lite"/>
    </source>
</evidence>
<evidence type="ECO:0000313" key="2">
    <source>
        <dbReference type="EMBL" id="KAG6931523.1"/>
    </source>
</evidence>
<dbReference type="EMBL" id="JAHGAV010000120">
    <property type="protein sequence ID" value="KAG6931523.1"/>
    <property type="molecule type" value="Genomic_DNA"/>
</dbReference>